<name>A0A109UGV7_9FIRM</name>
<dbReference type="NCBIfam" id="TIGR01033">
    <property type="entry name" value="YebC/PmpR family DNA-binding transcriptional regulator"/>
    <property type="match status" value="1"/>
</dbReference>
<evidence type="ECO:0000256" key="2">
    <source>
        <dbReference type="ARBA" id="ARBA00023015"/>
    </source>
</evidence>
<keyword evidence="2 5" id="KW-0805">Transcription regulation</keyword>
<dbReference type="InterPro" id="IPR017856">
    <property type="entry name" value="Integrase-like_N"/>
</dbReference>
<evidence type="ECO:0000256" key="5">
    <source>
        <dbReference type="HAMAP-Rule" id="MF_00693"/>
    </source>
</evidence>
<evidence type="ECO:0000313" key="9">
    <source>
        <dbReference type="Proteomes" id="UP000063781"/>
    </source>
</evidence>
<dbReference type="Pfam" id="PF20772">
    <property type="entry name" value="TACO1_YebC_N"/>
    <property type="match status" value="1"/>
</dbReference>
<dbReference type="Proteomes" id="UP000063781">
    <property type="component" value="Chromosome"/>
</dbReference>
<protein>
    <recommendedName>
        <fullName evidence="5">Probable transcriptional regulatory protein AOC36_04580</fullName>
    </recommendedName>
</protein>
<dbReference type="KEGG" id="erl:AOC36_04580"/>
<proteinExistence type="inferred from homology"/>
<feature type="domain" description="TACO1/YebC-like second and third" evidence="6">
    <location>
        <begin position="79"/>
        <end position="236"/>
    </location>
</feature>
<dbReference type="PANTHER" id="PTHR12532">
    <property type="entry name" value="TRANSLATIONAL ACTIVATOR OF CYTOCHROME C OXIDASE 1"/>
    <property type="match status" value="1"/>
</dbReference>
<keyword evidence="5" id="KW-0963">Cytoplasm</keyword>
<accession>A0A109UGV7</accession>
<sequence length="241" mass="26854">MGRAFEVRKASMAKTSAAKAKVYSKFGKEIYMEAKNGVPDPEMNLSLKRIIDRARQQQVPADVINRAIDKAKGNDEADYHSVRYEGFGPNGSTFIVECLTDNDNRSVSEVRNAFTKSKGKMGVSGSVIHGYDHVGLIGISETDEEKVLDILFEAEVDLKDLEVEDGSMSIIVEPTDLYKTKDALEAALSIECEVVEITYLPHEEVSLDSDDDKMLFERLTNMLDECEDVQDVYHNVKTSDA</sequence>
<dbReference type="InterPro" id="IPR026564">
    <property type="entry name" value="Transcrip_reg_TACO1-like_dom3"/>
</dbReference>
<dbReference type="InterPro" id="IPR049083">
    <property type="entry name" value="TACO1_YebC_N"/>
</dbReference>
<dbReference type="HAMAP" id="MF_00693">
    <property type="entry name" value="Transcrip_reg_TACO1"/>
    <property type="match status" value="1"/>
</dbReference>
<dbReference type="Pfam" id="PF01709">
    <property type="entry name" value="Transcrip_reg"/>
    <property type="match status" value="1"/>
</dbReference>
<dbReference type="AlphaFoldDB" id="A0A109UGV7"/>
<dbReference type="GO" id="GO:0003677">
    <property type="term" value="F:DNA binding"/>
    <property type="evidence" value="ECO:0007669"/>
    <property type="project" value="UniProtKB-UniRule"/>
</dbReference>
<dbReference type="Gene3D" id="1.10.10.200">
    <property type="match status" value="1"/>
</dbReference>
<dbReference type="GO" id="GO:0005829">
    <property type="term" value="C:cytosol"/>
    <property type="evidence" value="ECO:0007669"/>
    <property type="project" value="TreeGrafter"/>
</dbReference>
<comment type="similarity">
    <text evidence="1 5">Belongs to the TACO1 family.</text>
</comment>
<dbReference type="GO" id="GO:0006355">
    <property type="term" value="P:regulation of DNA-templated transcription"/>
    <property type="evidence" value="ECO:0007669"/>
    <property type="project" value="UniProtKB-UniRule"/>
</dbReference>
<dbReference type="InterPro" id="IPR002876">
    <property type="entry name" value="Transcrip_reg_TACO1-like"/>
</dbReference>
<dbReference type="RefSeq" id="WP_067631875.1">
    <property type="nucleotide sequence ID" value="NZ_CP013213.1"/>
</dbReference>
<dbReference type="EMBL" id="CP013213">
    <property type="protein sequence ID" value="AMC93272.1"/>
    <property type="molecule type" value="Genomic_DNA"/>
</dbReference>
<evidence type="ECO:0000256" key="1">
    <source>
        <dbReference type="ARBA" id="ARBA00008724"/>
    </source>
</evidence>
<organism evidence="8 9">
    <name type="scientific">Erysipelothrix larvae</name>
    <dbReference type="NCBI Taxonomy" id="1514105"/>
    <lineage>
        <taxon>Bacteria</taxon>
        <taxon>Bacillati</taxon>
        <taxon>Bacillota</taxon>
        <taxon>Erysipelotrichia</taxon>
        <taxon>Erysipelotrichales</taxon>
        <taxon>Erysipelotrichaceae</taxon>
        <taxon>Erysipelothrix</taxon>
    </lineage>
</organism>
<evidence type="ECO:0000256" key="3">
    <source>
        <dbReference type="ARBA" id="ARBA00023125"/>
    </source>
</evidence>
<keyword evidence="4 5" id="KW-0804">Transcription</keyword>
<dbReference type="InterPro" id="IPR048300">
    <property type="entry name" value="TACO1_YebC-like_2nd/3rd_dom"/>
</dbReference>
<evidence type="ECO:0000259" key="7">
    <source>
        <dbReference type="Pfam" id="PF20772"/>
    </source>
</evidence>
<reference evidence="8 9" key="1">
    <citation type="submission" date="2015-10" db="EMBL/GenBank/DDBJ databases">
        <title>Erysipelothrix larvae sp. LV19 isolated from the larval gut of the rhinoceros beetle, Trypoxylus dichotomus.</title>
        <authorList>
            <person name="Lim S."/>
            <person name="Kim B.-C."/>
        </authorList>
    </citation>
    <scope>NUCLEOTIDE SEQUENCE [LARGE SCALE GENOMIC DNA]</scope>
    <source>
        <strain evidence="8 9">LV19</strain>
    </source>
</reference>
<dbReference type="NCBIfam" id="NF009044">
    <property type="entry name" value="PRK12378.1"/>
    <property type="match status" value="1"/>
</dbReference>
<feature type="domain" description="TACO1/YebC-like N-terminal" evidence="7">
    <location>
        <begin position="4"/>
        <end position="74"/>
    </location>
</feature>
<dbReference type="STRING" id="1514105.AOC36_04580"/>
<evidence type="ECO:0000256" key="4">
    <source>
        <dbReference type="ARBA" id="ARBA00023163"/>
    </source>
</evidence>
<gene>
    <name evidence="8" type="ORF">AOC36_04580</name>
</gene>
<dbReference type="PANTHER" id="PTHR12532:SF0">
    <property type="entry name" value="TRANSLATIONAL ACTIVATOR OF CYTOCHROME C OXIDASE 1"/>
    <property type="match status" value="1"/>
</dbReference>
<keyword evidence="3 5" id="KW-0238">DNA-binding</keyword>
<dbReference type="Gene3D" id="3.30.70.980">
    <property type="match status" value="2"/>
</dbReference>
<comment type="subcellular location">
    <subcellularLocation>
        <location evidence="5">Cytoplasm</location>
    </subcellularLocation>
</comment>
<evidence type="ECO:0000313" key="8">
    <source>
        <dbReference type="EMBL" id="AMC93272.1"/>
    </source>
</evidence>
<evidence type="ECO:0000259" key="6">
    <source>
        <dbReference type="Pfam" id="PF01709"/>
    </source>
</evidence>
<keyword evidence="9" id="KW-1185">Reference proteome</keyword>
<dbReference type="InterPro" id="IPR029072">
    <property type="entry name" value="YebC-like"/>
</dbReference>
<dbReference type="SUPFAM" id="SSF75625">
    <property type="entry name" value="YebC-like"/>
    <property type="match status" value="1"/>
</dbReference>
<dbReference type="OrthoDB" id="9781053at2"/>